<evidence type="ECO:0000313" key="2">
    <source>
        <dbReference type="Proteomes" id="UP000675881"/>
    </source>
</evidence>
<name>A0A7R8CKU6_LEPSM</name>
<keyword evidence="2" id="KW-1185">Reference proteome</keyword>
<reference evidence="1" key="1">
    <citation type="submission" date="2021-02" db="EMBL/GenBank/DDBJ databases">
        <authorList>
            <person name="Bekaert M."/>
        </authorList>
    </citation>
    <scope>NUCLEOTIDE SEQUENCE</scope>
    <source>
        <strain evidence="1">IoA-00</strain>
    </source>
</reference>
<dbReference type="AlphaFoldDB" id="A0A7R8CKU6"/>
<protein>
    <submittedName>
        <fullName evidence="1">(salmon louse) hypothetical protein</fullName>
    </submittedName>
</protein>
<dbReference type="Proteomes" id="UP000675881">
    <property type="component" value="Chromosome 14"/>
</dbReference>
<dbReference type="EMBL" id="HG994593">
    <property type="protein sequence ID" value="CAF2851598.1"/>
    <property type="molecule type" value="Genomic_DNA"/>
</dbReference>
<sequence length="127" mass="14681">MVRKNRKWGSRETNKRKRLEEEQRYCYGWLEEQLLSSSADSSSSEENEQSFFSLLNELKDYLTLFKELESHDNPIIKEVGTKAMNRYLSEVAVGLALFDGGVSNGKQTQDGLKYGHRKKLSEAYSTF</sequence>
<accession>A0A7R8CKU6</accession>
<gene>
    <name evidence="1" type="ORF">LSAA_4972</name>
</gene>
<evidence type="ECO:0000313" key="1">
    <source>
        <dbReference type="EMBL" id="CAF2851598.1"/>
    </source>
</evidence>
<organism evidence="1 2">
    <name type="scientific">Lepeophtheirus salmonis</name>
    <name type="common">Salmon louse</name>
    <name type="synonym">Caligus salmonis</name>
    <dbReference type="NCBI Taxonomy" id="72036"/>
    <lineage>
        <taxon>Eukaryota</taxon>
        <taxon>Metazoa</taxon>
        <taxon>Ecdysozoa</taxon>
        <taxon>Arthropoda</taxon>
        <taxon>Crustacea</taxon>
        <taxon>Multicrustacea</taxon>
        <taxon>Hexanauplia</taxon>
        <taxon>Copepoda</taxon>
        <taxon>Siphonostomatoida</taxon>
        <taxon>Caligidae</taxon>
        <taxon>Lepeophtheirus</taxon>
    </lineage>
</organism>
<proteinExistence type="predicted"/>